<proteinExistence type="predicted"/>
<feature type="region of interest" description="Disordered" evidence="1">
    <location>
        <begin position="245"/>
        <end position="268"/>
    </location>
</feature>
<sequence>MSRLFSYRLETNERLDLQENTNIGCNIIKVVMLVVLGCSYPAMMACNVAGVEGVTGKLRGSKRSLVVICLFSLTYLVAVLAPSISFVISLLSATAGTMIYFVLPGIVAIMTPASLPPSDVCLDIYDMVECVPGEESEGACPYKPRAHTSSVLAVMSMFTDVDVVRSNAGSIGGVLRERAMSLSFRPLHSSVRAGDSVQQRRRAQTLTLATGTASRTVRSSSIASISESPWDSGSRGRAATIHLAPKAPEDSDATHPEGEHVDSDRWQDVDVAHPAVARLLDRALGPGAEGVTLAGKDSEIEIEEGGAHEIPHPEGEGEGEGETHAAEVVQEMAPPSSPNPVKQEVAETDTKPLKKPLSSYILGTTLVLYGIANSALKVRAFLS</sequence>
<evidence type="ECO:0000256" key="1">
    <source>
        <dbReference type="SAM" id="MobiDB-lite"/>
    </source>
</evidence>
<keyword evidence="2" id="KW-0812">Transmembrane</keyword>
<feature type="transmembrane region" description="Helical" evidence="2">
    <location>
        <begin position="65"/>
        <end position="91"/>
    </location>
</feature>
<evidence type="ECO:0000313" key="4">
    <source>
        <dbReference type="Proteomes" id="UP000265618"/>
    </source>
</evidence>
<feature type="transmembrane region" description="Helical" evidence="2">
    <location>
        <begin position="97"/>
        <end position="115"/>
    </location>
</feature>
<feature type="compositionally biased region" description="Basic and acidic residues" evidence="1">
    <location>
        <begin position="247"/>
        <end position="268"/>
    </location>
</feature>
<keyword evidence="2" id="KW-0472">Membrane</keyword>
<dbReference type="AlphaFoldDB" id="A0A9K3GIA2"/>
<comment type="caution">
    <text evidence="3">The sequence shown here is derived from an EMBL/GenBank/DDBJ whole genome shotgun (WGS) entry which is preliminary data.</text>
</comment>
<keyword evidence="2" id="KW-1133">Transmembrane helix</keyword>
<dbReference type="EMBL" id="BDIP01001161">
    <property type="protein sequence ID" value="GIQ83742.1"/>
    <property type="molecule type" value="Genomic_DNA"/>
</dbReference>
<organism evidence="3 4">
    <name type="scientific">Kipferlia bialata</name>
    <dbReference type="NCBI Taxonomy" id="797122"/>
    <lineage>
        <taxon>Eukaryota</taxon>
        <taxon>Metamonada</taxon>
        <taxon>Carpediemonas-like organisms</taxon>
        <taxon>Kipferlia</taxon>
    </lineage>
</organism>
<evidence type="ECO:0000256" key="2">
    <source>
        <dbReference type="SAM" id="Phobius"/>
    </source>
</evidence>
<dbReference type="Proteomes" id="UP000265618">
    <property type="component" value="Unassembled WGS sequence"/>
</dbReference>
<accession>A0A9K3GIA2</accession>
<evidence type="ECO:0000313" key="3">
    <source>
        <dbReference type="EMBL" id="GIQ83742.1"/>
    </source>
</evidence>
<gene>
    <name evidence="3" type="ORF">KIPB_005108</name>
</gene>
<reference evidence="3 4" key="1">
    <citation type="journal article" date="2018" name="PLoS ONE">
        <title>The draft genome of Kipferlia bialata reveals reductive genome evolution in fornicate parasites.</title>
        <authorList>
            <person name="Tanifuji G."/>
            <person name="Takabayashi S."/>
            <person name="Kume K."/>
            <person name="Takagi M."/>
            <person name="Nakayama T."/>
            <person name="Kamikawa R."/>
            <person name="Inagaki Y."/>
            <person name="Hashimoto T."/>
        </authorList>
    </citation>
    <scope>NUCLEOTIDE SEQUENCE [LARGE SCALE GENOMIC DNA]</scope>
    <source>
        <strain evidence="3">NY0173</strain>
    </source>
</reference>
<keyword evidence="4" id="KW-1185">Reference proteome</keyword>
<name>A0A9K3GIA2_9EUKA</name>
<protein>
    <submittedName>
        <fullName evidence="3">Uncharacterized protein</fullName>
    </submittedName>
</protein>